<evidence type="ECO:0000313" key="1">
    <source>
        <dbReference type="EMBL" id="GBP24861.1"/>
    </source>
</evidence>
<gene>
    <name evidence="1" type="ORF">EVAR_14194_1</name>
</gene>
<accession>A0A4C1UEH9</accession>
<evidence type="ECO:0000313" key="2">
    <source>
        <dbReference type="Proteomes" id="UP000299102"/>
    </source>
</evidence>
<protein>
    <submittedName>
        <fullName evidence="1">Uncharacterized protein</fullName>
    </submittedName>
</protein>
<comment type="caution">
    <text evidence="1">The sequence shown here is derived from an EMBL/GenBank/DDBJ whole genome shotgun (WGS) entry which is preliminary data.</text>
</comment>
<keyword evidence="2" id="KW-1185">Reference proteome</keyword>
<dbReference type="EMBL" id="BGZK01000166">
    <property type="protein sequence ID" value="GBP24861.1"/>
    <property type="molecule type" value="Genomic_DNA"/>
</dbReference>
<dbReference type="Proteomes" id="UP000299102">
    <property type="component" value="Unassembled WGS sequence"/>
</dbReference>
<name>A0A4C1UEH9_EUMVA</name>
<proteinExistence type="predicted"/>
<sequence length="103" mass="11988">MNWFSPACDRLASIAKSTHAHKEFCEYGGSEVYRGDKAHRVHLHGVRLVQMLMYLLVVVGSRESRTTGFRQRRDNGRARWVFTSEFGVSFLERKSSKCMRNVY</sequence>
<reference evidence="1 2" key="1">
    <citation type="journal article" date="2019" name="Commun. Biol.">
        <title>The bagworm genome reveals a unique fibroin gene that provides high tensile strength.</title>
        <authorList>
            <person name="Kono N."/>
            <person name="Nakamura H."/>
            <person name="Ohtoshi R."/>
            <person name="Tomita M."/>
            <person name="Numata K."/>
            <person name="Arakawa K."/>
        </authorList>
    </citation>
    <scope>NUCLEOTIDE SEQUENCE [LARGE SCALE GENOMIC DNA]</scope>
</reference>
<dbReference type="AlphaFoldDB" id="A0A4C1UEH9"/>
<organism evidence="1 2">
    <name type="scientific">Eumeta variegata</name>
    <name type="common">Bagworm moth</name>
    <name type="synonym">Eumeta japonica</name>
    <dbReference type="NCBI Taxonomy" id="151549"/>
    <lineage>
        <taxon>Eukaryota</taxon>
        <taxon>Metazoa</taxon>
        <taxon>Ecdysozoa</taxon>
        <taxon>Arthropoda</taxon>
        <taxon>Hexapoda</taxon>
        <taxon>Insecta</taxon>
        <taxon>Pterygota</taxon>
        <taxon>Neoptera</taxon>
        <taxon>Endopterygota</taxon>
        <taxon>Lepidoptera</taxon>
        <taxon>Glossata</taxon>
        <taxon>Ditrysia</taxon>
        <taxon>Tineoidea</taxon>
        <taxon>Psychidae</taxon>
        <taxon>Oiketicinae</taxon>
        <taxon>Eumeta</taxon>
    </lineage>
</organism>